<proteinExistence type="predicted"/>
<reference evidence="1 2" key="1">
    <citation type="journal article" date="2013" name="Mar. Genomics">
        <title>Expression of sulfatases in Rhodopirellula baltica and the diversity of sulfatases in the genus Rhodopirellula.</title>
        <authorList>
            <person name="Wegner C.E."/>
            <person name="Richter-Heitmann T."/>
            <person name="Klindworth A."/>
            <person name="Klockow C."/>
            <person name="Richter M."/>
            <person name="Achstetter T."/>
            <person name="Glockner F.O."/>
            <person name="Harder J."/>
        </authorList>
    </citation>
    <scope>NUCLEOTIDE SEQUENCE [LARGE SCALE GENOMIC DNA]</scope>
    <source>
        <strain evidence="1 2">SH28</strain>
    </source>
</reference>
<evidence type="ECO:0000313" key="2">
    <source>
        <dbReference type="Proteomes" id="UP000007993"/>
    </source>
</evidence>
<sequence>MCVSLYKLGHDAIHRWDDKQLTVANVLWNANKNLSTDWTIPLGDFVQEVWHSDVKKTSTIRSAVCKFAKFMNERGVELKIKVHDREGVHRIDCKLS</sequence>
<accession>K5ECA0</accession>
<dbReference type="AlphaFoldDB" id="K5ECA0"/>
<name>K5ECA0_RHOBT</name>
<comment type="caution">
    <text evidence="1">The sequence shown here is derived from an EMBL/GenBank/DDBJ whole genome shotgun (WGS) entry which is preliminary data.</text>
</comment>
<dbReference type="PATRIC" id="fig|993517.3.peg.1290"/>
<evidence type="ECO:0000313" key="1">
    <source>
        <dbReference type="EMBL" id="EKK03506.1"/>
    </source>
</evidence>
<protein>
    <submittedName>
        <fullName evidence="1">Uncharacterized protein</fullName>
    </submittedName>
</protein>
<gene>
    <name evidence="1" type="ORF">RBSH_01177</name>
</gene>
<dbReference type="EMBL" id="AMCW01000023">
    <property type="protein sequence ID" value="EKK03506.1"/>
    <property type="molecule type" value="Genomic_DNA"/>
</dbReference>
<dbReference type="Proteomes" id="UP000007993">
    <property type="component" value="Unassembled WGS sequence"/>
</dbReference>
<organism evidence="1 2">
    <name type="scientific">Rhodopirellula baltica SH28</name>
    <dbReference type="NCBI Taxonomy" id="993517"/>
    <lineage>
        <taxon>Bacteria</taxon>
        <taxon>Pseudomonadati</taxon>
        <taxon>Planctomycetota</taxon>
        <taxon>Planctomycetia</taxon>
        <taxon>Pirellulales</taxon>
        <taxon>Pirellulaceae</taxon>
        <taxon>Rhodopirellula</taxon>
    </lineage>
</organism>